<comment type="similarity">
    <text evidence="9">Belongs to the TrpF family.</text>
</comment>
<dbReference type="HOGENOM" id="CLU_076364_1_2_10"/>
<dbReference type="Gene3D" id="3.20.20.70">
    <property type="entry name" value="Aldolase class I"/>
    <property type="match status" value="1"/>
</dbReference>
<dbReference type="Proteomes" id="UP000008641">
    <property type="component" value="Chromosome"/>
</dbReference>
<keyword evidence="6 9" id="KW-0822">Tryptophan biosynthesis</keyword>
<evidence type="ECO:0000256" key="2">
    <source>
        <dbReference type="ARBA" id="ARBA00004664"/>
    </source>
</evidence>
<dbReference type="UniPathway" id="UPA00035">
    <property type="reaction ID" value="UER00042"/>
</dbReference>
<dbReference type="PANTHER" id="PTHR42894">
    <property type="entry name" value="N-(5'-PHOSPHORIBOSYL)ANTHRANILATE ISOMERASE"/>
    <property type="match status" value="1"/>
</dbReference>
<dbReference type="GO" id="GO:0000162">
    <property type="term" value="P:L-tryptophan biosynthetic process"/>
    <property type="evidence" value="ECO:0007669"/>
    <property type="project" value="UniProtKB-UniRule"/>
</dbReference>
<dbReference type="PANTHER" id="PTHR42894:SF1">
    <property type="entry name" value="N-(5'-PHOSPHORIBOSYL)ANTHRANILATE ISOMERASE"/>
    <property type="match status" value="1"/>
</dbReference>
<sequence length="211" mass="24165">MKRYQLKVCGNKHINNLMQLATLHVDYVGYIFYDQSPRRVENNLLFSIFPNANKVGVFVNNSLSNMVEKVQQYRLDVVQLHGDEPLELIAQLRKALPNTKIWRAISVGDVTDFEDLEKYQPLIDAFLFDTKTKLYGGSGKQFDWQLLQNYTLDTPFFLSGGLHPTDTQKLLEIQHPQLLGFDINSGFETAIGVKDIDAIATFQQKINQPKL</sequence>
<evidence type="ECO:0000256" key="9">
    <source>
        <dbReference type="HAMAP-Rule" id="MF_00135"/>
    </source>
</evidence>
<protein>
    <recommendedName>
        <fullName evidence="4 9">N-(5'-phosphoribosyl)anthranilate isomerase</fullName>
        <shortName evidence="9">PRAI</shortName>
        <ecNumber evidence="3 9">5.3.1.24</ecNumber>
    </recommendedName>
</protein>
<name>F0P1L5_WEEVC</name>
<evidence type="ECO:0000256" key="8">
    <source>
        <dbReference type="ARBA" id="ARBA00023235"/>
    </source>
</evidence>
<keyword evidence="12" id="KW-1185">Reference proteome</keyword>
<dbReference type="InterPro" id="IPR011060">
    <property type="entry name" value="RibuloseP-bd_barrel"/>
</dbReference>
<dbReference type="GO" id="GO:0004640">
    <property type="term" value="F:phosphoribosylanthranilate isomerase activity"/>
    <property type="evidence" value="ECO:0007669"/>
    <property type="project" value="UniProtKB-UniRule"/>
</dbReference>
<reference evidence="11 12" key="1">
    <citation type="journal article" date="2011" name="Stand. Genomic Sci.">
        <title>Complete genome sequence of Weeksella virosa type strain (9751).</title>
        <authorList>
            <person name="Lang E."/>
            <person name="Teshima H."/>
            <person name="Lucas S."/>
            <person name="Lapidus A."/>
            <person name="Hammon N."/>
            <person name="Deshpande S."/>
            <person name="Nolan M."/>
            <person name="Cheng J.F."/>
            <person name="Pitluck S."/>
            <person name="Liolios K."/>
            <person name="Pagani I."/>
            <person name="Mikhailova N."/>
            <person name="Ivanova N."/>
            <person name="Mavromatis K."/>
            <person name="Pati A."/>
            <person name="Tapia R."/>
            <person name="Han C."/>
            <person name="Goodwin L."/>
            <person name="Chen A."/>
            <person name="Palaniappan K."/>
            <person name="Land M."/>
            <person name="Hauser L."/>
            <person name="Chang Y.J."/>
            <person name="Jeffries C.D."/>
            <person name="Brambilla E.M."/>
            <person name="Kopitz M."/>
            <person name="Rohde M."/>
            <person name="Goker M."/>
            <person name="Tindall B.J."/>
            <person name="Detter J.C."/>
            <person name="Woyke T."/>
            <person name="Bristow J."/>
            <person name="Eisen J.A."/>
            <person name="Markowitz V."/>
            <person name="Hugenholtz P."/>
            <person name="Klenk H.P."/>
            <person name="Kyrpides N.C."/>
        </authorList>
    </citation>
    <scope>NUCLEOTIDE SEQUENCE [LARGE SCALE GENOMIC DNA]</scope>
    <source>
        <strain evidence="12">ATCC 43766 / DSM 16922 / JCM 21250 / NBRC 16016 / NCTC 11634 / CL345/78</strain>
    </source>
</reference>
<dbReference type="OrthoDB" id="9786954at2"/>
<evidence type="ECO:0000256" key="1">
    <source>
        <dbReference type="ARBA" id="ARBA00001164"/>
    </source>
</evidence>
<dbReference type="InterPro" id="IPR044643">
    <property type="entry name" value="TrpF_fam"/>
</dbReference>
<dbReference type="AlphaFoldDB" id="F0P1L5"/>
<evidence type="ECO:0000313" key="12">
    <source>
        <dbReference type="Proteomes" id="UP000008641"/>
    </source>
</evidence>
<comment type="pathway">
    <text evidence="2 9">Amino-acid biosynthesis; L-tryptophan biosynthesis; L-tryptophan from chorismate: step 3/5.</text>
</comment>
<dbReference type="CDD" id="cd00405">
    <property type="entry name" value="PRAI"/>
    <property type="match status" value="1"/>
</dbReference>
<reference evidence="12" key="2">
    <citation type="journal article" date="2011" name="Stand. Genomic Sci.">
        <title>Complete genome sequence of Weeksella virosa type strain (9751T).</title>
        <authorList>
            <person name="Lang E."/>
            <person name="Teshima H."/>
            <person name="Lucas S."/>
            <person name="Lapidus A."/>
            <person name="Hammon N."/>
            <person name="Deshpande S."/>
            <person name="Nolan M."/>
            <person name="Cheng J."/>
            <person name="Pitluck S."/>
            <person name="Liolios K."/>
            <person name="Pagani I."/>
            <person name="Mikhailova N."/>
            <person name="Ivanova N."/>
            <person name="Mavromatis K."/>
            <person name="Pati A."/>
            <person name="Tapia R."/>
            <person name="Han C."/>
            <person name="Goodwin L."/>
            <person name="Chen A."/>
            <person name="Palaniappan K."/>
            <person name="Land M."/>
            <person name="Hauser L."/>
            <person name="Chang Y."/>
            <person name="Jeffries C."/>
            <person name="Brambilla E."/>
            <person name="Kopitz M."/>
            <person name="Rohde M."/>
            <person name="Goker M."/>
            <person name="Tindall B."/>
            <person name="Detter J."/>
            <person name="Woyke T."/>
            <person name="Bristow J."/>
            <person name="Eisen J."/>
            <person name="Markowitz V."/>
            <person name="Hugenholtz P."/>
            <person name="Klenk H."/>
            <person name="Kyrpides N."/>
        </authorList>
    </citation>
    <scope>NUCLEOTIDE SEQUENCE [LARGE SCALE GENOMIC DNA]</scope>
    <source>
        <strain evidence="12">ATCC 43766 / DSM 16922 / JCM 21250 / NBRC 16016 / NCTC 11634 / CL345/78</strain>
    </source>
</reference>
<accession>F0P1L5</accession>
<proteinExistence type="inferred from homology"/>
<dbReference type="eggNOG" id="COG0135">
    <property type="taxonomic scope" value="Bacteria"/>
</dbReference>
<gene>
    <name evidence="9" type="primary">trpF</name>
    <name evidence="11" type="ordered locus">Weevi_0932</name>
</gene>
<keyword evidence="5 9" id="KW-0028">Amino-acid biosynthesis</keyword>
<evidence type="ECO:0000256" key="4">
    <source>
        <dbReference type="ARBA" id="ARBA00022272"/>
    </source>
</evidence>
<dbReference type="RefSeq" id="WP_013598033.1">
    <property type="nucleotide sequence ID" value="NC_015144.1"/>
</dbReference>
<evidence type="ECO:0000256" key="6">
    <source>
        <dbReference type="ARBA" id="ARBA00022822"/>
    </source>
</evidence>
<dbReference type="InterPro" id="IPR013785">
    <property type="entry name" value="Aldolase_TIM"/>
</dbReference>
<dbReference type="EC" id="5.3.1.24" evidence="3 9"/>
<dbReference type="EMBL" id="CP002455">
    <property type="protein sequence ID" value="ADX67643.1"/>
    <property type="molecule type" value="Genomic_DNA"/>
</dbReference>
<dbReference type="STRING" id="865938.Weevi_0932"/>
<dbReference type="SUPFAM" id="SSF51366">
    <property type="entry name" value="Ribulose-phoshate binding barrel"/>
    <property type="match status" value="1"/>
</dbReference>
<keyword evidence="7 9" id="KW-0057">Aromatic amino acid biosynthesis</keyword>
<comment type="catalytic activity">
    <reaction evidence="1 9">
        <text>N-(5-phospho-beta-D-ribosyl)anthranilate = 1-(2-carboxyphenylamino)-1-deoxy-D-ribulose 5-phosphate</text>
        <dbReference type="Rhea" id="RHEA:21540"/>
        <dbReference type="ChEBI" id="CHEBI:18277"/>
        <dbReference type="ChEBI" id="CHEBI:58613"/>
        <dbReference type="EC" id="5.3.1.24"/>
    </reaction>
</comment>
<evidence type="ECO:0000259" key="10">
    <source>
        <dbReference type="Pfam" id="PF00697"/>
    </source>
</evidence>
<evidence type="ECO:0000256" key="7">
    <source>
        <dbReference type="ARBA" id="ARBA00023141"/>
    </source>
</evidence>
<dbReference type="Pfam" id="PF00697">
    <property type="entry name" value="PRAI"/>
    <property type="match status" value="1"/>
</dbReference>
<dbReference type="KEGG" id="wvi:Weevi_0932"/>
<dbReference type="HAMAP" id="MF_00135">
    <property type="entry name" value="PRAI"/>
    <property type="match status" value="1"/>
</dbReference>
<dbReference type="InterPro" id="IPR001240">
    <property type="entry name" value="PRAI_dom"/>
</dbReference>
<evidence type="ECO:0000256" key="5">
    <source>
        <dbReference type="ARBA" id="ARBA00022605"/>
    </source>
</evidence>
<organism evidence="11 12">
    <name type="scientific">Weeksella virosa (strain ATCC 43766 / DSM 16922 / JCM 21250 / CCUG 30538 / CDC 9751 / IAM 14551 / NBRC 16016 / NCTC 11634 / CL345/78)</name>
    <dbReference type="NCBI Taxonomy" id="865938"/>
    <lineage>
        <taxon>Bacteria</taxon>
        <taxon>Pseudomonadati</taxon>
        <taxon>Bacteroidota</taxon>
        <taxon>Flavobacteriia</taxon>
        <taxon>Flavobacteriales</taxon>
        <taxon>Weeksellaceae</taxon>
        <taxon>Weeksella</taxon>
    </lineage>
</organism>
<keyword evidence="8 9" id="KW-0413">Isomerase</keyword>
<evidence type="ECO:0000256" key="3">
    <source>
        <dbReference type="ARBA" id="ARBA00012572"/>
    </source>
</evidence>
<evidence type="ECO:0000313" key="11">
    <source>
        <dbReference type="EMBL" id="ADX67643.1"/>
    </source>
</evidence>
<feature type="domain" description="N-(5'phosphoribosyl) anthranilate isomerase (PRAI)" evidence="10">
    <location>
        <begin position="7"/>
        <end position="204"/>
    </location>
</feature>